<dbReference type="PROSITE" id="PS50882">
    <property type="entry name" value="YTH"/>
    <property type="match status" value="1"/>
</dbReference>
<evidence type="ECO:0000256" key="1">
    <source>
        <dbReference type="SAM" id="MobiDB-lite"/>
    </source>
</evidence>
<protein>
    <recommendedName>
        <fullName evidence="2">YTH domain-containing protein</fullName>
    </recommendedName>
</protein>
<dbReference type="Proteomes" id="UP000692954">
    <property type="component" value="Unassembled WGS sequence"/>
</dbReference>
<proteinExistence type="predicted"/>
<comment type="caution">
    <text evidence="3">The sequence shown here is derived from an EMBL/GenBank/DDBJ whole genome shotgun (WGS) entry which is preliminary data.</text>
</comment>
<dbReference type="EMBL" id="CAJJDN010000010">
    <property type="protein sequence ID" value="CAD8056813.1"/>
    <property type="molecule type" value="Genomic_DNA"/>
</dbReference>
<dbReference type="GO" id="GO:0005737">
    <property type="term" value="C:cytoplasm"/>
    <property type="evidence" value="ECO:0007669"/>
    <property type="project" value="TreeGrafter"/>
</dbReference>
<dbReference type="Pfam" id="PF04146">
    <property type="entry name" value="YTH"/>
    <property type="match status" value="1"/>
</dbReference>
<evidence type="ECO:0000259" key="2">
    <source>
        <dbReference type="PROSITE" id="PS50882"/>
    </source>
</evidence>
<keyword evidence="4" id="KW-1185">Reference proteome</keyword>
<evidence type="ECO:0000313" key="3">
    <source>
        <dbReference type="EMBL" id="CAD8056813.1"/>
    </source>
</evidence>
<dbReference type="PANTHER" id="PTHR12357">
    <property type="entry name" value="YTH YT521-B HOMOLOGY DOMAIN-CONTAINING"/>
    <property type="match status" value="1"/>
</dbReference>
<organism evidence="3 4">
    <name type="scientific">Paramecium sonneborni</name>
    <dbReference type="NCBI Taxonomy" id="65129"/>
    <lineage>
        <taxon>Eukaryota</taxon>
        <taxon>Sar</taxon>
        <taxon>Alveolata</taxon>
        <taxon>Ciliophora</taxon>
        <taxon>Intramacronucleata</taxon>
        <taxon>Oligohymenophorea</taxon>
        <taxon>Peniculida</taxon>
        <taxon>Parameciidae</taxon>
        <taxon>Paramecium</taxon>
    </lineage>
</organism>
<dbReference type="InterPro" id="IPR007275">
    <property type="entry name" value="YTH_domain"/>
</dbReference>
<dbReference type="AlphaFoldDB" id="A0A8S1KTB9"/>
<feature type="region of interest" description="Disordered" evidence="1">
    <location>
        <begin position="1"/>
        <end position="33"/>
    </location>
</feature>
<dbReference type="PANTHER" id="PTHR12357:SF89">
    <property type="entry name" value="YTH DOMAIN-CONTAINING FAMILY PROTEIN"/>
    <property type="match status" value="1"/>
</dbReference>
<sequence>MGEEFRRSLQEYQQRNEEEQVEQRPLKGYKNQNLRSQQTFQVYQQQQIPYDKNNSDIIKQQNYQHQQIQDNNFEKFPQQQNIQSSVYTNRHQNYRRDEKQMLKLQDYQQQFNKINYRNQIPQQQNICYQFQTQFLRANNYYNIQELRANFKTLEQLNNNHFPPQNSFFVLIRPKNGFQNIHKAIKYGIWCSTPAVNKELSELYSHTASVYLIFFPLGQSSKLIGIAQMTSDFDPEQSYKFWDHEGIYKGSFQLIWHYIKNVDPNCIEELSYQYNIRDEVKYCKIDQFRDGTIIQQDEALKIFEIFNQASDNSSVFELFNALDIQEDQKRNNVFKNQEKVEDLQKQKKLNKKYQY</sequence>
<dbReference type="InterPro" id="IPR045168">
    <property type="entry name" value="YTH_prot"/>
</dbReference>
<feature type="domain" description="YTH" evidence="2">
    <location>
        <begin position="167"/>
        <end position="300"/>
    </location>
</feature>
<gene>
    <name evidence="3" type="ORF">PSON_ATCC_30995.1.T0100471</name>
</gene>
<name>A0A8S1KTB9_9CILI</name>
<dbReference type="CDD" id="cd21134">
    <property type="entry name" value="YTH"/>
    <property type="match status" value="1"/>
</dbReference>
<evidence type="ECO:0000313" key="4">
    <source>
        <dbReference type="Proteomes" id="UP000692954"/>
    </source>
</evidence>
<reference evidence="3" key="1">
    <citation type="submission" date="2021-01" db="EMBL/GenBank/DDBJ databases">
        <authorList>
            <consortium name="Genoscope - CEA"/>
            <person name="William W."/>
        </authorList>
    </citation>
    <scope>NUCLEOTIDE SEQUENCE</scope>
</reference>
<feature type="compositionally biased region" description="Basic and acidic residues" evidence="1">
    <location>
        <begin position="1"/>
        <end position="25"/>
    </location>
</feature>
<dbReference type="GO" id="GO:0003729">
    <property type="term" value="F:mRNA binding"/>
    <property type="evidence" value="ECO:0007669"/>
    <property type="project" value="TreeGrafter"/>
</dbReference>
<dbReference type="OrthoDB" id="306690at2759"/>
<accession>A0A8S1KTB9</accession>
<dbReference type="GO" id="GO:0061157">
    <property type="term" value="P:mRNA destabilization"/>
    <property type="evidence" value="ECO:0007669"/>
    <property type="project" value="TreeGrafter"/>
</dbReference>